<keyword evidence="3" id="KW-1185">Reference proteome</keyword>
<proteinExistence type="predicted"/>
<dbReference type="RefSeq" id="WP_054292859.1">
    <property type="nucleotide sequence ID" value="NZ_CP012752.1"/>
</dbReference>
<feature type="compositionally biased region" description="Polar residues" evidence="1">
    <location>
        <begin position="55"/>
        <end position="66"/>
    </location>
</feature>
<name>A0A0N9I857_9PSEU</name>
<reference evidence="2 3" key="1">
    <citation type="submission" date="2015-07" db="EMBL/GenBank/DDBJ databases">
        <title>Genome sequencing of Kibdelosporangium phytohabitans.</title>
        <authorList>
            <person name="Qin S."/>
            <person name="Xing K."/>
        </authorList>
    </citation>
    <scope>NUCLEOTIDE SEQUENCE [LARGE SCALE GENOMIC DNA]</scope>
    <source>
        <strain evidence="2 3">KLBMP1111</strain>
    </source>
</reference>
<dbReference type="Proteomes" id="UP000063699">
    <property type="component" value="Chromosome"/>
</dbReference>
<feature type="region of interest" description="Disordered" evidence="1">
    <location>
        <begin position="55"/>
        <end position="76"/>
    </location>
</feature>
<dbReference type="EMBL" id="CP012752">
    <property type="protein sequence ID" value="ALG10957.1"/>
    <property type="molecule type" value="Genomic_DNA"/>
</dbReference>
<dbReference type="Gene3D" id="2.40.10.10">
    <property type="entry name" value="Trypsin-like serine proteases"/>
    <property type="match status" value="1"/>
</dbReference>
<evidence type="ECO:0000313" key="3">
    <source>
        <dbReference type="Proteomes" id="UP000063699"/>
    </source>
</evidence>
<organism evidence="2 3">
    <name type="scientific">Kibdelosporangium phytohabitans</name>
    <dbReference type="NCBI Taxonomy" id="860235"/>
    <lineage>
        <taxon>Bacteria</taxon>
        <taxon>Bacillati</taxon>
        <taxon>Actinomycetota</taxon>
        <taxon>Actinomycetes</taxon>
        <taxon>Pseudonocardiales</taxon>
        <taxon>Pseudonocardiaceae</taxon>
        <taxon>Kibdelosporangium</taxon>
    </lineage>
</organism>
<protein>
    <submittedName>
        <fullName evidence="2">Uncharacterized protein</fullName>
    </submittedName>
</protein>
<gene>
    <name evidence="2" type="ORF">AOZ06_32360</name>
</gene>
<evidence type="ECO:0000256" key="1">
    <source>
        <dbReference type="SAM" id="MobiDB-lite"/>
    </source>
</evidence>
<dbReference type="KEGG" id="kphy:AOZ06_32360"/>
<dbReference type="AlphaFoldDB" id="A0A0N9I857"/>
<evidence type="ECO:0000313" key="2">
    <source>
        <dbReference type="EMBL" id="ALG10957.1"/>
    </source>
</evidence>
<dbReference type="InterPro" id="IPR043504">
    <property type="entry name" value="Peptidase_S1_PA_chymotrypsin"/>
</dbReference>
<dbReference type="Pfam" id="PF13365">
    <property type="entry name" value="Trypsin_2"/>
    <property type="match status" value="1"/>
</dbReference>
<dbReference type="SUPFAM" id="SSF50494">
    <property type="entry name" value="Trypsin-like serine proteases"/>
    <property type="match status" value="1"/>
</dbReference>
<dbReference type="InterPro" id="IPR009003">
    <property type="entry name" value="Peptidase_S1_PA"/>
</dbReference>
<sequence>MPADVPVLPLARSATVRAGDRDSIIQHPRGLPKKIATHHNVVKYDDDDVVQYWTDTEAGSSGSRTSCDVDPLPELG</sequence>
<accession>A0A0N9I857</accession>